<dbReference type="InterPro" id="IPR000863">
    <property type="entry name" value="Sulfotransferase_dom"/>
</dbReference>
<dbReference type="OMA" id="HISRIFH"/>
<keyword evidence="3" id="KW-1185">Reference proteome</keyword>
<comment type="caution">
    <text evidence="2">The sequence shown here is derived from an EMBL/GenBank/DDBJ whole genome shotgun (WGS) entry which is preliminary data.</text>
</comment>
<dbReference type="VEuPathDB" id="VectorBase:HLOH_054472"/>
<sequence length="105" mass="11786">MDIDAYRDVDGVRVHSFIHENLVRSALSYKPRADEVLVVTYPKCGTTWTQYLILSILSKGHPPSTVRDFLLDVSIPRNDGCRISRKDAQARCDQDASAVPQEAIL</sequence>
<name>A0A9J6GA45_HAELO</name>
<accession>A0A9J6GA45</accession>
<dbReference type="Pfam" id="PF00685">
    <property type="entry name" value="Sulfotransfer_1"/>
    <property type="match status" value="1"/>
</dbReference>
<proteinExistence type="predicted"/>
<dbReference type="Proteomes" id="UP000821853">
    <property type="component" value="Chromosome 5"/>
</dbReference>
<dbReference type="Gene3D" id="3.40.50.300">
    <property type="entry name" value="P-loop containing nucleotide triphosphate hydrolases"/>
    <property type="match status" value="1"/>
</dbReference>
<evidence type="ECO:0000313" key="3">
    <source>
        <dbReference type="Proteomes" id="UP000821853"/>
    </source>
</evidence>
<dbReference type="SUPFAM" id="SSF52540">
    <property type="entry name" value="P-loop containing nucleoside triphosphate hydrolases"/>
    <property type="match status" value="1"/>
</dbReference>
<dbReference type="InterPro" id="IPR027417">
    <property type="entry name" value="P-loop_NTPase"/>
</dbReference>
<dbReference type="OrthoDB" id="6506646at2759"/>
<organism evidence="2 3">
    <name type="scientific">Haemaphysalis longicornis</name>
    <name type="common">Bush tick</name>
    <dbReference type="NCBI Taxonomy" id="44386"/>
    <lineage>
        <taxon>Eukaryota</taxon>
        <taxon>Metazoa</taxon>
        <taxon>Ecdysozoa</taxon>
        <taxon>Arthropoda</taxon>
        <taxon>Chelicerata</taxon>
        <taxon>Arachnida</taxon>
        <taxon>Acari</taxon>
        <taxon>Parasitiformes</taxon>
        <taxon>Ixodida</taxon>
        <taxon>Ixodoidea</taxon>
        <taxon>Ixodidae</taxon>
        <taxon>Haemaphysalinae</taxon>
        <taxon>Haemaphysalis</taxon>
    </lineage>
</organism>
<reference evidence="2 3" key="1">
    <citation type="journal article" date="2020" name="Cell">
        <title>Large-Scale Comparative Analyses of Tick Genomes Elucidate Their Genetic Diversity and Vector Capacities.</title>
        <authorList>
            <consortium name="Tick Genome and Microbiome Consortium (TIGMIC)"/>
            <person name="Jia N."/>
            <person name="Wang J."/>
            <person name="Shi W."/>
            <person name="Du L."/>
            <person name="Sun Y."/>
            <person name="Zhan W."/>
            <person name="Jiang J.F."/>
            <person name="Wang Q."/>
            <person name="Zhang B."/>
            <person name="Ji P."/>
            <person name="Bell-Sakyi L."/>
            <person name="Cui X.M."/>
            <person name="Yuan T.T."/>
            <person name="Jiang B.G."/>
            <person name="Yang W.F."/>
            <person name="Lam T.T."/>
            <person name="Chang Q.C."/>
            <person name="Ding S.J."/>
            <person name="Wang X.J."/>
            <person name="Zhu J.G."/>
            <person name="Ruan X.D."/>
            <person name="Zhao L."/>
            <person name="Wei J.T."/>
            <person name="Ye R.Z."/>
            <person name="Que T.C."/>
            <person name="Du C.H."/>
            <person name="Zhou Y.H."/>
            <person name="Cheng J.X."/>
            <person name="Dai P.F."/>
            <person name="Guo W.B."/>
            <person name="Han X.H."/>
            <person name="Huang E.J."/>
            <person name="Li L.F."/>
            <person name="Wei W."/>
            <person name="Gao Y.C."/>
            <person name="Liu J.Z."/>
            <person name="Shao H.Z."/>
            <person name="Wang X."/>
            <person name="Wang C.C."/>
            <person name="Yang T.C."/>
            <person name="Huo Q.B."/>
            <person name="Li W."/>
            <person name="Chen H.Y."/>
            <person name="Chen S.E."/>
            <person name="Zhou L.G."/>
            <person name="Ni X.B."/>
            <person name="Tian J.H."/>
            <person name="Sheng Y."/>
            <person name="Liu T."/>
            <person name="Pan Y.S."/>
            <person name="Xia L.Y."/>
            <person name="Li J."/>
            <person name="Zhao F."/>
            <person name="Cao W.C."/>
        </authorList>
    </citation>
    <scope>NUCLEOTIDE SEQUENCE [LARGE SCALE GENOMIC DNA]</scope>
    <source>
        <strain evidence="2">HaeL-2018</strain>
    </source>
</reference>
<feature type="domain" description="Sulfotransferase" evidence="1">
    <location>
        <begin position="34"/>
        <end position="64"/>
    </location>
</feature>
<gene>
    <name evidence="2" type="ORF">HPB48_010838</name>
</gene>
<evidence type="ECO:0000313" key="2">
    <source>
        <dbReference type="EMBL" id="KAH9375270.1"/>
    </source>
</evidence>
<protein>
    <recommendedName>
        <fullName evidence="1">Sulfotransferase domain-containing protein</fullName>
    </recommendedName>
</protein>
<evidence type="ECO:0000259" key="1">
    <source>
        <dbReference type="Pfam" id="PF00685"/>
    </source>
</evidence>
<dbReference type="EMBL" id="JABSTR010000007">
    <property type="protein sequence ID" value="KAH9375270.1"/>
    <property type="molecule type" value="Genomic_DNA"/>
</dbReference>
<dbReference type="AlphaFoldDB" id="A0A9J6GA45"/>
<dbReference type="GO" id="GO:0008146">
    <property type="term" value="F:sulfotransferase activity"/>
    <property type="evidence" value="ECO:0007669"/>
    <property type="project" value="InterPro"/>
</dbReference>